<accession>F4MLV1</accession>
<dbReference type="EMBL" id="FQ032808">
    <property type="protein sequence ID" value="CBL87114.1"/>
    <property type="molecule type" value="Genomic_DNA"/>
</dbReference>
<sequence>MNFFGFLFCGFHIGAQSIDSSEYSIYSADSNSLYPFYDVTVDTVFENDSTSFEVLENLFNGDSSGWRKIDFVDYKIHGIEPIWTNLFTLIGSVGSPSYDPLIGLEAEDHSFSGFLSSRNNSSALNFRRGPLPMLEWLYSDGHGRGQSFGFRASASVNTNEHYDVRYIRTQTRGTLVNESYLRDDLLLKTMVIRPKIGLKWIAFVRYQSGESSETGGLLDKTQLDSNLFNWNRELVTTRFSNDVNSLYKALSWEACMSTVNLSDSKYQYHFRSSGFFHNKIFDAPSLMINDSLESQKSRTEFSISRSGLNEKVYFSLGVQNRLQSRNSIDSANGIIWDPYLSLRNAVFDLEYRPLSASYNFSIGPVNLLKEILFSSINVKRKLPSFWSGQLQENVSYQSGVIFLKQKHTRLSSSLLLSQGDNVLINSINSNDAVWGFREGYSVLKFSIIGDLAKSFKYKLHYSLASRLDLGIAPWFGELFYSKEWSLNPNTSIFFGINASGWAGKWNRPFYIPERGTFAFNNSVIQNDKLLSGLISPFVGVRFKSEAEIILNFQNVNQGWLPNTVFLVENYPSPPLALRVTGRWRMFN</sequence>
<organism evidence="1">
    <name type="scientific">uncultured Flavobacteriia bacterium</name>
    <dbReference type="NCBI Taxonomy" id="212695"/>
    <lineage>
        <taxon>Bacteria</taxon>
        <taxon>Pseudomonadati</taxon>
        <taxon>Bacteroidota</taxon>
        <taxon>Flavobacteriia</taxon>
        <taxon>environmental samples</taxon>
    </lineage>
</organism>
<reference evidence="1" key="2">
    <citation type="journal article" date="2012" name="Environ. Microbiol.">
        <title>Genomic content of uncultured Bacteroidetes from contrasting oceanic provinces in the North Atlantic Ocean.</title>
        <authorList>
            <person name="Gomez-Pereira P.R."/>
            <person name="Schuler M."/>
            <person name="Fuchs B.M."/>
            <person name="Bennke C."/>
            <person name="Teeling H."/>
            <person name="Waldmann J."/>
            <person name="Richter M."/>
            <person name="Barbe V."/>
            <person name="Bataille E."/>
            <person name="Glockner F.O."/>
            <person name="Amann R."/>
        </authorList>
    </citation>
    <scope>NUCLEOTIDE SEQUENCE</scope>
</reference>
<reference evidence="1" key="1">
    <citation type="submission" date="2010-05" db="EMBL/GenBank/DDBJ databases">
        <authorList>
            <person name="Genoscope - CEA"/>
        </authorList>
    </citation>
    <scope>NUCLEOTIDE SEQUENCE</scope>
</reference>
<gene>
    <name evidence="1" type="ORF">S3_816_0016</name>
</gene>
<protein>
    <submittedName>
        <fullName evidence="1">Uncharacterized protein</fullName>
    </submittedName>
</protein>
<proteinExistence type="predicted"/>
<evidence type="ECO:0000313" key="1">
    <source>
        <dbReference type="EMBL" id="CBL87114.1"/>
    </source>
</evidence>
<name>F4MLV1_9BACT</name>
<dbReference type="AlphaFoldDB" id="F4MLV1"/>